<dbReference type="Proteomes" id="UP001158576">
    <property type="component" value="Chromosome 1"/>
</dbReference>
<dbReference type="Pfam" id="PF13639">
    <property type="entry name" value="zf-RING_2"/>
    <property type="match status" value="1"/>
</dbReference>
<dbReference type="PANTHER" id="PTHR22937:SF65">
    <property type="entry name" value="E3 UBIQUITIN-PROTEIN LIGASE ARK2C"/>
    <property type="match status" value="1"/>
</dbReference>
<evidence type="ECO:0000256" key="4">
    <source>
        <dbReference type="ARBA" id="ARBA00022723"/>
    </source>
</evidence>
<dbReference type="InterPro" id="IPR001841">
    <property type="entry name" value="Znf_RING"/>
</dbReference>
<keyword evidence="4" id="KW-0479">Metal-binding</keyword>
<accession>A0ABN7SKV9</accession>
<evidence type="ECO:0000256" key="3">
    <source>
        <dbReference type="ARBA" id="ARBA00022679"/>
    </source>
</evidence>
<evidence type="ECO:0000256" key="1">
    <source>
        <dbReference type="ARBA" id="ARBA00000900"/>
    </source>
</evidence>
<dbReference type="Gene3D" id="3.30.40.10">
    <property type="entry name" value="Zinc/RING finger domain, C3HC4 (zinc finger)"/>
    <property type="match status" value="1"/>
</dbReference>
<feature type="domain" description="RING-type" evidence="10">
    <location>
        <begin position="92"/>
        <end position="133"/>
    </location>
</feature>
<evidence type="ECO:0000256" key="6">
    <source>
        <dbReference type="ARBA" id="ARBA00022786"/>
    </source>
</evidence>
<dbReference type="SUPFAM" id="SSF57850">
    <property type="entry name" value="RING/U-box"/>
    <property type="match status" value="1"/>
</dbReference>
<gene>
    <name evidence="11" type="ORF">OKIOD_LOCUS9376</name>
</gene>
<dbReference type="SMART" id="SM00744">
    <property type="entry name" value="RINGv"/>
    <property type="match status" value="1"/>
</dbReference>
<name>A0ABN7SKV9_OIKDI</name>
<feature type="compositionally biased region" description="Polar residues" evidence="9">
    <location>
        <begin position="9"/>
        <end position="19"/>
    </location>
</feature>
<keyword evidence="5 8" id="KW-0863">Zinc-finger</keyword>
<evidence type="ECO:0000256" key="7">
    <source>
        <dbReference type="ARBA" id="ARBA00022833"/>
    </source>
</evidence>
<evidence type="ECO:0000256" key="8">
    <source>
        <dbReference type="PROSITE-ProRule" id="PRU00175"/>
    </source>
</evidence>
<organism evidence="11 12">
    <name type="scientific">Oikopleura dioica</name>
    <name type="common">Tunicate</name>
    <dbReference type="NCBI Taxonomy" id="34765"/>
    <lineage>
        <taxon>Eukaryota</taxon>
        <taxon>Metazoa</taxon>
        <taxon>Chordata</taxon>
        <taxon>Tunicata</taxon>
        <taxon>Appendicularia</taxon>
        <taxon>Copelata</taxon>
        <taxon>Oikopleuridae</taxon>
        <taxon>Oikopleura</taxon>
    </lineage>
</organism>
<protein>
    <recommendedName>
        <fullName evidence="2">RING-type E3 ubiquitin transferase</fullName>
        <ecNumber evidence="2">2.3.2.27</ecNumber>
    </recommendedName>
</protein>
<dbReference type="PROSITE" id="PS50089">
    <property type="entry name" value="ZF_RING_2"/>
    <property type="match status" value="1"/>
</dbReference>
<dbReference type="PANTHER" id="PTHR22937">
    <property type="entry name" value="E3 UBIQUITIN-PROTEIN LIGASE RNF165"/>
    <property type="match status" value="1"/>
</dbReference>
<feature type="region of interest" description="Disordered" evidence="9">
    <location>
        <begin position="1"/>
        <end position="67"/>
    </location>
</feature>
<keyword evidence="7" id="KW-0862">Zinc</keyword>
<proteinExistence type="predicted"/>
<dbReference type="InterPro" id="IPR013083">
    <property type="entry name" value="Znf_RING/FYVE/PHD"/>
</dbReference>
<reference evidence="11 12" key="1">
    <citation type="submission" date="2021-04" db="EMBL/GenBank/DDBJ databases">
        <authorList>
            <person name="Bliznina A."/>
        </authorList>
    </citation>
    <scope>NUCLEOTIDE SEQUENCE [LARGE SCALE GENOMIC DNA]</scope>
</reference>
<keyword evidence="6" id="KW-0833">Ubl conjugation pathway</keyword>
<evidence type="ECO:0000259" key="10">
    <source>
        <dbReference type="PROSITE" id="PS50089"/>
    </source>
</evidence>
<dbReference type="InterPro" id="IPR011016">
    <property type="entry name" value="Znf_RING-CH"/>
</dbReference>
<evidence type="ECO:0000256" key="9">
    <source>
        <dbReference type="SAM" id="MobiDB-lite"/>
    </source>
</evidence>
<evidence type="ECO:0000256" key="2">
    <source>
        <dbReference type="ARBA" id="ARBA00012483"/>
    </source>
</evidence>
<keyword evidence="3" id="KW-0808">Transferase</keyword>
<evidence type="ECO:0000313" key="11">
    <source>
        <dbReference type="EMBL" id="CAG5103092.1"/>
    </source>
</evidence>
<keyword evidence="12" id="KW-1185">Reference proteome</keyword>
<dbReference type="EC" id="2.3.2.27" evidence="2"/>
<dbReference type="InterPro" id="IPR045191">
    <property type="entry name" value="MBR1/2-like"/>
</dbReference>
<dbReference type="EMBL" id="OU015566">
    <property type="protein sequence ID" value="CAG5103092.1"/>
    <property type="molecule type" value="Genomic_DNA"/>
</dbReference>
<evidence type="ECO:0000256" key="5">
    <source>
        <dbReference type="ARBA" id="ARBA00022771"/>
    </source>
</evidence>
<sequence length="137" mass="15721">MQQEEERSNSPTSITSLTSLFAHLPPLQQRPATPRRIQEPRPQLFVTPDGRIVDNPSHPGDEQNEITEDERIRRHAAVEIKQLSEKEAKEICSVCHEIYEDEKGAVLPNCQHVFHEKCIKKWLDQKNTCPLCQTTVA</sequence>
<dbReference type="SMART" id="SM00184">
    <property type="entry name" value="RING"/>
    <property type="match status" value="1"/>
</dbReference>
<comment type="catalytic activity">
    <reaction evidence="1">
        <text>S-ubiquitinyl-[E2 ubiquitin-conjugating enzyme]-L-cysteine + [acceptor protein]-L-lysine = [E2 ubiquitin-conjugating enzyme]-L-cysteine + N(6)-ubiquitinyl-[acceptor protein]-L-lysine.</text>
        <dbReference type="EC" id="2.3.2.27"/>
    </reaction>
</comment>
<evidence type="ECO:0000313" key="12">
    <source>
        <dbReference type="Proteomes" id="UP001158576"/>
    </source>
</evidence>